<proteinExistence type="predicted"/>
<dbReference type="InterPro" id="IPR005564">
    <property type="entry name" value="Major_capsid_GpE"/>
</dbReference>
<organism evidence="1 2">
    <name type="scientific">Hartmannibacter diazotrophicus</name>
    <dbReference type="NCBI Taxonomy" id="1482074"/>
    <lineage>
        <taxon>Bacteria</taxon>
        <taxon>Pseudomonadati</taxon>
        <taxon>Pseudomonadota</taxon>
        <taxon>Alphaproteobacteria</taxon>
        <taxon>Hyphomicrobiales</taxon>
        <taxon>Pleomorphomonadaceae</taxon>
        <taxon>Hartmannibacter</taxon>
    </lineage>
</organism>
<dbReference type="AlphaFoldDB" id="A0A2C9D279"/>
<dbReference type="KEGG" id="hdi:HDIA_0782"/>
<dbReference type="Pfam" id="PF03864">
    <property type="entry name" value="Phage_cap_E"/>
    <property type="match status" value="1"/>
</dbReference>
<gene>
    <name evidence="1" type="ORF">HDIA_0782</name>
</gene>
<dbReference type="EMBL" id="LT960614">
    <property type="protein sequence ID" value="SON54323.1"/>
    <property type="molecule type" value="Genomic_DNA"/>
</dbReference>
<accession>A0A2C9D279</accession>
<evidence type="ECO:0000313" key="2">
    <source>
        <dbReference type="Proteomes" id="UP000223606"/>
    </source>
</evidence>
<evidence type="ECO:0000313" key="1">
    <source>
        <dbReference type="EMBL" id="SON54323.1"/>
    </source>
</evidence>
<dbReference type="Gene3D" id="3.30.1930.10">
    <property type="entry name" value="capsid protein of prophage domain"/>
    <property type="match status" value="1"/>
</dbReference>
<name>A0A2C9D279_9HYPH</name>
<dbReference type="Proteomes" id="UP000223606">
    <property type="component" value="Chromosome 1"/>
</dbReference>
<dbReference type="Gene3D" id="3.15.30.10">
    <property type="entry name" value="putative capsid protein of prophage domain like"/>
    <property type="match status" value="1"/>
</dbReference>
<reference evidence="2" key="1">
    <citation type="submission" date="2017-09" db="EMBL/GenBank/DDBJ databases">
        <title>Genome sequence of Nannocystis excedens DSM 71.</title>
        <authorList>
            <person name="Blom J."/>
        </authorList>
    </citation>
    <scope>NUCLEOTIDE SEQUENCE [LARGE SCALE GENOMIC DNA]</scope>
    <source>
        <strain evidence="2">type strain: E19</strain>
    </source>
</reference>
<protein>
    <submittedName>
        <fullName evidence="1">Phage major capsid protein E</fullName>
    </submittedName>
</protein>
<sequence length="364" mass="40861">MAIELWTDEELFMLRSDPRMDPLPSWVLDTFFTGRYYSEDFEIKFGDLPEADRFLAPFVLPYEQGKPIAYAKGEDISAFTPPYIKLKDRVRAVDAKNLKPSEIFRNRGAKPSLEERFNQRVVEVSGIHLRAIDVRRIWMACRAFFDGKVLIQYERDQGAANPDVLLDFGRAAGHTVVKSADYWNDPSTDIMGDVETWSNTMYLARGGGAPTMMIVGAQVAPLFRKNTGVKAALDTNYRGNNSVQMDLGIMNIERPLQYVGRLSTTLEVWTYKDTIDIPDGSGGKTKIDLFNEKDICLVAPGATGVLAHGAIYDADAMMEGMVSTDVYAKMWMTKDPGDVMLMHQSSPLPIPLYPNRTFKARVLA</sequence>
<keyword evidence="2" id="KW-1185">Reference proteome</keyword>